<evidence type="ECO:0000313" key="1">
    <source>
        <dbReference type="EMBL" id="MBA0797747.1"/>
    </source>
</evidence>
<organism evidence="1 2">
    <name type="scientific">Gossypium harknessii</name>
    <dbReference type="NCBI Taxonomy" id="34285"/>
    <lineage>
        <taxon>Eukaryota</taxon>
        <taxon>Viridiplantae</taxon>
        <taxon>Streptophyta</taxon>
        <taxon>Embryophyta</taxon>
        <taxon>Tracheophyta</taxon>
        <taxon>Spermatophyta</taxon>
        <taxon>Magnoliopsida</taxon>
        <taxon>eudicotyledons</taxon>
        <taxon>Gunneridae</taxon>
        <taxon>Pentapetalae</taxon>
        <taxon>rosids</taxon>
        <taxon>malvids</taxon>
        <taxon>Malvales</taxon>
        <taxon>Malvaceae</taxon>
        <taxon>Malvoideae</taxon>
        <taxon>Gossypium</taxon>
    </lineage>
</organism>
<dbReference type="AlphaFoldDB" id="A0A7J9GJM0"/>
<name>A0A7J9GJM0_9ROSI</name>
<comment type="caution">
    <text evidence="1">The sequence shown here is derived from an EMBL/GenBank/DDBJ whole genome shotgun (WGS) entry which is preliminary data.</text>
</comment>
<feature type="non-terminal residue" evidence="1">
    <location>
        <position position="1"/>
    </location>
</feature>
<evidence type="ECO:0000313" key="2">
    <source>
        <dbReference type="Proteomes" id="UP000593560"/>
    </source>
</evidence>
<gene>
    <name evidence="1" type="ORF">Gohar_008412</name>
</gene>
<dbReference type="Proteomes" id="UP000593560">
    <property type="component" value="Unassembled WGS sequence"/>
</dbReference>
<sequence>WCKPYLQQRSLHKPGCHHNYFSKRGIVLYKLITLGKYVTLLTKVLLLTS</sequence>
<protein>
    <submittedName>
        <fullName evidence="1">Uncharacterized protein</fullName>
    </submittedName>
</protein>
<proteinExistence type="predicted"/>
<dbReference type="EMBL" id="JABFAD010000005">
    <property type="protein sequence ID" value="MBA0797747.1"/>
    <property type="molecule type" value="Genomic_DNA"/>
</dbReference>
<accession>A0A7J9GJM0</accession>
<keyword evidence="2" id="KW-1185">Reference proteome</keyword>
<reference evidence="1 2" key="1">
    <citation type="journal article" date="2019" name="Genome Biol. Evol.">
        <title>Insights into the evolution of the New World diploid cottons (Gossypium, subgenus Houzingenia) based on genome sequencing.</title>
        <authorList>
            <person name="Grover C.E."/>
            <person name="Arick M.A. 2nd"/>
            <person name="Thrash A."/>
            <person name="Conover J.L."/>
            <person name="Sanders W.S."/>
            <person name="Peterson D.G."/>
            <person name="Frelichowski J.E."/>
            <person name="Scheffler J.A."/>
            <person name="Scheffler B.E."/>
            <person name="Wendel J.F."/>
        </authorList>
    </citation>
    <scope>NUCLEOTIDE SEQUENCE [LARGE SCALE GENOMIC DNA]</scope>
    <source>
        <strain evidence="1">0</strain>
        <tissue evidence="1">Leaf</tissue>
    </source>
</reference>